<keyword evidence="10" id="KW-1185">Reference proteome</keyword>
<dbReference type="PROSITE" id="PS50157">
    <property type="entry name" value="ZINC_FINGER_C2H2_2"/>
    <property type="match status" value="5"/>
</dbReference>
<feature type="domain" description="C2H2-type" evidence="8">
    <location>
        <begin position="553"/>
        <end position="580"/>
    </location>
</feature>
<feature type="region of interest" description="Disordered" evidence="7">
    <location>
        <begin position="717"/>
        <end position="737"/>
    </location>
</feature>
<feature type="domain" description="C2H2-type" evidence="8">
    <location>
        <begin position="439"/>
        <end position="467"/>
    </location>
</feature>
<keyword evidence="3 5" id="KW-0863">Zinc-finger</keyword>
<dbReference type="PROSITE" id="PS00028">
    <property type="entry name" value="ZINC_FINGER_C2H2_1"/>
    <property type="match status" value="7"/>
</dbReference>
<gene>
    <name evidence="9" type="ORF">Pmani_027366</name>
</gene>
<feature type="compositionally biased region" description="Basic and acidic residues" evidence="7">
    <location>
        <begin position="288"/>
        <end position="300"/>
    </location>
</feature>
<keyword evidence="1" id="KW-0479">Metal-binding</keyword>
<evidence type="ECO:0000256" key="1">
    <source>
        <dbReference type="ARBA" id="ARBA00022723"/>
    </source>
</evidence>
<accession>A0AAE1TZ53</accession>
<dbReference type="Pfam" id="PF13912">
    <property type="entry name" value="zf-C2H2_6"/>
    <property type="match status" value="2"/>
</dbReference>
<dbReference type="PANTHER" id="PTHR24379:SF121">
    <property type="entry name" value="C2H2-TYPE DOMAIN-CONTAINING PROTEIN"/>
    <property type="match status" value="1"/>
</dbReference>
<evidence type="ECO:0000256" key="5">
    <source>
        <dbReference type="PROSITE-ProRule" id="PRU00042"/>
    </source>
</evidence>
<evidence type="ECO:0000256" key="6">
    <source>
        <dbReference type="SAM" id="Coils"/>
    </source>
</evidence>
<reference evidence="9" key="1">
    <citation type="submission" date="2023-11" db="EMBL/GenBank/DDBJ databases">
        <title>Genome assemblies of two species of porcelain crab, Petrolisthes cinctipes and Petrolisthes manimaculis (Anomura: Porcellanidae).</title>
        <authorList>
            <person name="Angst P."/>
        </authorList>
    </citation>
    <scope>NUCLEOTIDE SEQUENCE</scope>
    <source>
        <strain evidence="9">PB745_02</strain>
        <tissue evidence="9">Gill</tissue>
    </source>
</reference>
<feature type="domain" description="C2H2-type" evidence="8">
    <location>
        <begin position="581"/>
        <end position="609"/>
    </location>
</feature>
<feature type="domain" description="C2H2-type" evidence="8">
    <location>
        <begin position="525"/>
        <end position="552"/>
    </location>
</feature>
<keyword evidence="6" id="KW-0175">Coiled coil</keyword>
<feature type="region of interest" description="Disordered" evidence="7">
    <location>
        <begin position="634"/>
        <end position="655"/>
    </location>
</feature>
<feature type="region of interest" description="Disordered" evidence="7">
    <location>
        <begin position="36"/>
        <end position="59"/>
    </location>
</feature>
<feature type="region of interest" description="Disordered" evidence="7">
    <location>
        <begin position="272"/>
        <end position="322"/>
    </location>
</feature>
<dbReference type="InterPro" id="IPR013087">
    <property type="entry name" value="Znf_C2H2_type"/>
</dbReference>
<protein>
    <recommendedName>
        <fullName evidence="8">C2H2-type domain-containing protein</fullName>
    </recommendedName>
</protein>
<name>A0AAE1TZ53_9EUCA</name>
<evidence type="ECO:0000313" key="10">
    <source>
        <dbReference type="Proteomes" id="UP001292094"/>
    </source>
</evidence>
<sequence length="948" mass="105796">MAEPEEKILAVGESPSTPHTITITIMEPSTLESSTLDSSLVTTVQAESSGPESSSVLVVSGDGQGSKNILQTVTETHTGAEELPIISNISNPDHEIPEESSNEQETKLLETFGDGECEMGEEEDPEDPLGVHCLICNIDMPTSESEDKVQVFKSQTSTSHRRLAIFLGTLIGQKLTSRKAHSDIMCRRCFSLLDRVDSLEVEIQETKDEIVNKYQETVAVHGGRARRRKPATAKKSDYVFPKVEPEDEDDQMLGMENDGTFEPHLDDLMEEEHDRREDFNADDEEWEPEFKRPRIKRENTDTDISGGPPKRKRGRPRKDAAKFKACVQSNVEGGLEEEEHIEGVKGKRPIKVKCAPKSTDNVRGKRRSGSSSMGSHIYLNELLSCPDCGELFNCEPLYKIHRSEAHIKSSSVKCPHCPLVFDKKYDLDSHLINHTPNNHSCKECGVGFPTAAILIKHLKEIHPDTANTCPRCSATFVNEEQLQFHIDQKHKRSKKKLTSSDKLELPSTGIMHIKRVHSDRSDFQFKCQQCGKVYLQEWELTLHNKTHTNERNYKCDICGDAFYTLSRMRYHKATHKTTRDSECPICSQMFRRDVDTKNHLRRVHKVLHPGQFMDLCLRHGFEKARELSQIEVVSSSAHEDRKTASEKSLDALDEKESEHITLYRVEGEQKPPVQVVIPDGMGMMVLEDTVMDISTASGEEKQEIALVYEEVNDGHFSAETGENNEEAAGDEEGHPAQLGTLKSKACNYCEEEDTPEYTKQHGIAQVVKKDDQSLYLFPEGHSRAVSNGQNFPSGTLVDREGENSATLAVGLQETVENAPGKEVDNIIQIVSYEDLKHPLVHTVDALDVGLRSTRVGDSGITNPNSNLSSGTDLGTATMEPMSEAGYSQASDRAKVMIHEGWDIILPSDGEETQVMNEEWEGARIVVPQSTILQGDAGEILALMQVTSP</sequence>
<dbReference type="AlphaFoldDB" id="A0AAE1TZ53"/>
<dbReference type="SMART" id="SM00355">
    <property type="entry name" value="ZnF_C2H2"/>
    <property type="match status" value="7"/>
</dbReference>
<evidence type="ECO:0000259" key="8">
    <source>
        <dbReference type="PROSITE" id="PS50157"/>
    </source>
</evidence>
<evidence type="ECO:0000256" key="4">
    <source>
        <dbReference type="ARBA" id="ARBA00022833"/>
    </source>
</evidence>
<evidence type="ECO:0000256" key="2">
    <source>
        <dbReference type="ARBA" id="ARBA00022737"/>
    </source>
</evidence>
<dbReference type="Proteomes" id="UP001292094">
    <property type="component" value="Unassembled WGS sequence"/>
</dbReference>
<proteinExistence type="predicted"/>
<feature type="compositionally biased region" description="Basic and acidic residues" evidence="7">
    <location>
        <begin position="637"/>
        <end position="655"/>
    </location>
</feature>
<dbReference type="InterPro" id="IPR036236">
    <property type="entry name" value="Znf_C2H2_sf"/>
</dbReference>
<dbReference type="GO" id="GO:0008270">
    <property type="term" value="F:zinc ion binding"/>
    <property type="evidence" value="ECO:0007669"/>
    <property type="project" value="UniProtKB-KW"/>
</dbReference>
<feature type="domain" description="C2H2-type" evidence="8">
    <location>
        <begin position="467"/>
        <end position="495"/>
    </location>
</feature>
<evidence type="ECO:0000256" key="3">
    <source>
        <dbReference type="ARBA" id="ARBA00022771"/>
    </source>
</evidence>
<dbReference type="PANTHER" id="PTHR24379">
    <property type="entry name" value="KRAB AND ZINC FINGER DOMAIN-CONTAINING"/>
    <property type="match status" value="1"/>
</dbReference>
<dbReference type="EMBL" id="JAWZYT010003058">
    <property type="protein sequence ID" value="KAK4300425.1"/>
    <property type="molecule type" value="Genomic_DNA"/>
</dbReference>
<organism evidence="9 10">
    <name type="scientific">Petrolisthes manimaculis</name>
    <dbReference type="NCBI Taxonomy" id="1843537"/>
    <lineage>
        <taxon>Eukaryota</taxon>
        <taxon>Metazoa</taxon>
        <taxon>Ecdysozoa</taxon>
        <taxon>Arthropoda</taxon>
        <taxon>Crustacea</taxon>
        <taxon>Multicrustacea</taxon>
        <taxon>Malacostraca</taxon>
        <taxon>Eumalacostraca</taxon>
        <taxon>Eucarida</taxon>
        <taxon>Decapoda</taxon>
        <taxon>Pleocyemata</taxon>
        <taxon>Anomura</taxon>
        <taxon>Galatheoidea</taxon>
        <taxon>Porcellanidae</taxon>
        <taxon>Petrolisthes</taxon>
    </lineage>
</organism>
<keyword evidence="2" id="KW-0677">Repeat</keyword>
<keyword evidence="4" id="KW-0862">Zinc</keyword>
<dbReference type="SUPFAM" id="SSF57667">
    <property type="entry name" value="beta-beta-alpha zinc fingers"/>
    <property type="match status" value="3"/>
</dbReference>
<feature type="compositionally biased region" description="Polar residues" evidence="7">
    <location>
        <begin position="44"/>
        <end position="57"/>
    </location>
</feature>
<evidence type="ECO:0000313" key="9">
    <source>
        <dbReference type="EMBL" id="KAK4300425.1"/>
    </source>
</evidence>
<evidence type="ECO:0000256" key="7">
    <source>
        <dbReference type="SAM" id="MobiDB-lite"/>
    </source>
</evidence>
<comment type="caution">
    <text evidence="9">The sequence shown here is derived from an EMBL/GenBank/DDBJ whole genome shotgun (WGS) entry which is preliminary data.</text>
</comment>
<dbReference type="Gene3D" id="3.30.160.60">
    <property type="entry name" value="Classic Zinc Finger"/>
    <property type="match status" value="4"/>
</dbReference>
<feature type="coiled-coil region" evidence="6">
    <location>
        <begin position="189"/>
        <end position="216"/>
    </location>
</feature>